<dbReference type="PANTHER" id="PTHR19924">
    <property type="entry name" value="UTP15 U3 SMALL NUCLEOLAR RNA-ASSOCIATED PROTEIN 15 FAMILY MEMBER"/>
    <property type="match status" value="1"/>
</dbReference>
<organism evidence="6 7">
    <name type="scientific">Quercus suber</name>
    <name type="common">Cork oak</name>
    <dbReference type="NCBI Taxonomy" id="58331"/>
    <lineage>
        <taxon>Eukaryota</taxon>
        <taxon>Viridiplantae</taxon>
        <taxon>Streptophyta</taxon>
        <taxon>Embryophyta</taxon>
        <taxon>Tracheophyta</taxon>
        <taxon>Spermatophyta</taxon>
        <taxon>Magnoliopsida</taxon>
        <taxon>eudicotyledons</taxon>
        <taxon>Gunneridae</taxon>
        <taxon>Pentapetalae</taxon>
        <taxon>rosids</taxon>
        <taxon>fabids</taxon>
        <taxon>Fagales</taxon>
        <taxon>Fagaceae</taxon>
        <taxon>Quercus</taxon>
    </lineage>
</organism>
<evidence type="ECO:0000256" key="1">
    <source>
        <dbReference type="ARBA" id="ARBA00004604"/>
    </source>
</evidence>
<keyword evidence="2 5" id="KW-0853">WD repeat</keyword>
<evidence type="ECO:0000256" key="4">
    <source>
        <dbReference type="ARBA" id="ARBA00023242"/>
    </source>
</evidence>
<evidence type="ECO:0000313" key="7">
    <source>
        <dbReference type="Proteomes" id="UP000237347"/>
    </source>
</evidence>
<dbReference type="SMART" id="SM00320">
    <property type="entry name" value="WD40"/>
    <property type="match status" value="2"/>
</dbReference>
<dbReference type="InterPro" id="IPR001680">
    <property type="entry name" value="WD40_rpt"/>
</dbReference>
<proteinExistence type="predicted"/>
<evidence type="ECO:0000256" key="2">
    <source>
        <dbReference type="ARBA" id="ARBA00022574"/>
    </source>
</evidence>
<keyword evidence="3" id="KW-0677">Repeat</keyword>
<protein>
    <submittedName>
        <fullName evidence="6">Protein slow walker 1</fullName>
    </submittedName>
</protein>
<name>A0AAW0LRB8_QUESU</name>
<reference evidence="6 7" key="1">
    <citation type="journal article" date="2018" name="Sci. Data">
        <title>The draft genome sequence of cork oak.</title>
        <authorList>
            <person name="Ramos A.M."/>
            <person name="Usie A."/>
            <person name="Barbosa P."/>
            <person name="Barros P.M."/>
            <person name="Capote T."/>
            <person name="Chaves I."/>
            <person name="Simoes F."/>
            <person name="Abreu I."/>
            <person name="Carrasquinho I."/>
            <person name="Faro C."/>
            <person name="Guimaraes J.B."/>
            <person name="Mendonca D."/>
            <person name="Nobrega F."/>
            <person name="Rodrigues L."/>
            <person name="Saibo N.J.M."/>
            <person name="Varela M.C."/>
            <person name="Egas C."/>
            <person name="Matos J."/>
            <person name="Miguel C.M."/>
            <person name="Oliveira M.M."/>
            <person name="Ricardo C.P."/>
            <person name="Goncalves S."/>
        </authorList>
    </citation>
    <scope>NUCLEOTIDE SEQUENCE [LARGE SCALE GENOMIC DNA]</scope>
    <source>
        <strain evidence="7">cv. HL8</strain>
    </source>
</reference>
<dbReference type="Gene3D" id="2.130.10.10">
    <property type="entry name" value="YVTN repeat-like/Quinoprotein amine dehydrogenase"/>
    <property type="match status" value="1"/>
</dbReference>
<evidence type="ECO:0000256" key="5">
    <source>
        <dbReference type="PROSITE-ProRule" id="PRU00221"/>
    </source>
</evidence>
<dbReference type="InterPro" id="IPR036322">
    <property type="entry name" value="WD40_repeat_dom_sf"/>
</dbReference>
<dbReference type="PROSITE" id="PS50082">
    <property type="entry name" value="WD_REPEATS_2"/>
    <property type="match status" value="1"/>
</dbReference>
<dbReference type="EMBL" id="PKMF04000069">
    <property type="protein sequence ID" value="KAK7853018.1"/>
    <property type="molecule type" value="Genomic_DNA"/>
</dbReference>
<evidence type="ECO:0000256" key="3">
    <source>
        <dbReference type="ARBA" id="ARBA00022737"/>
    </source>
</evidence>
<dbReference type="GO" id="GO:0006364">
    <property type="term" value="P:rRNA processing"/>
    <property type="evidence" value="ECO:0007669"/>
    <property type="project" value="TreeGrafter"/>
</dbReference>
<dbReference type="PANTHER" id="PTHR19924:SF26">
    <property type="entry name" value="U3 SMALL NUCLEOLAR RNA-ASSOCIATED PROTEIN 15 HOMOLOG"/>
    <property type="match status" value="1"/>
</dbReference>
<accession>A0AAW0LRB8</accession>
<dbReference type="Proteomes" id="UP000237347">
    <property type="component" value="Unassembled WGS sequence"/>
</dbReference>
<dbReference type="AlphaFoldDB" id="A0AAW0LRB8"/>
<comment type="subcellular location">
    <subcellularLocation>
        <location evidence="1">Nucleus</location>
        <location evidence="1">Nucleolus</location>
    </subcellularLocation>
</comment>
<comment type="caution">
    <text evidence="6">The sequence shown here is derived from an EMBL/GenBank/DDBJ whole genome shotgun (WGS) entry which is preliminary data.</text>
</comment>
<feature type="repeat" description="WD" evidence="5">
    <location>
        <begin position="1"/>
        <end position="17"/>
    </location>
</feature>
<keyword evidence="4" id="KW-0539">Nucleus</keyword>
<sequence>MCITRSYDHTVKLWDLRVIGSKSVMVVNQGLVATAGGNSTVTLVCVWRFGKKSAEEGREYRVLSVGLDGYMKVYDYGRMKVTYIFNEVPAPLMSIGFSLDCGVRVIGSLNGIITIWFGGDDAIVKYWDCHKYYVRCDDFSPISNEMCVTRSYDHTVKLWDVRVIGSKSVMEVSQVKPIESGFFAISEVSCYSGWEFS</sequence>
<keyword evidence="7" id="KW-1185">Reference proteome</keyword>
<dbReference type="GO" id="GO:0045943">
    <property type="term" value="P:positive regulation of transcription by RNA polymerase I"/>
    <property type="evidence" value="ECO:0007669"/>
    <property type="project" value="TreeGrafter"/>
</dbReference>
<gene>
    <name evidence="6" type="primary">SWA1_1</name>
    <name evidence="6" type="ORF">CFP56_037125</name>
</gene>
<dbReference type="SUPFAM" id="SSF50978">
    <property type="entry name" value="WD40 repeat-like"/>
    <property type="match status" value="1"/>
</dbReference>
<evidence type="ECO:0000313" key="6">
    <source>
        <dbReference type="EMBL" id="KAK7853018.1"/>
    </source>
</evidence>
<dbReference type="InterPro" id="IPR015943">
    <property type="entry name" value="WD40/YVTN_repeat-like_dom_sf"/>
</dbReference>
<dbReference type="GO" id="GO:0005730">
    <property type="term" value="C:nucleolus"/>
    <property type="evidence" value="ECO:0007669"/>
    <property type="project" value="UniProtKB-SubCell"/>
</dbReference>